<protein>
    <submittedName>
        <fullName evidence="1">Uncharacterized protein</fullName>
    </submittedName>
</protein>
<sequence length="140" mass="16588">MLLYLGLDAFKYRASLVFCRPFLYALHFTIYHSKEIENKAILSTASLKNDEAKILMGVLESRLFSQEKDPDEMVTWDKNDLIEYAFECSEEIKRLKYFAEILKDLIIEVNFLLNSLEESLYSESEEPYLDYEVEEQEENE</sequence>
<gene>
    <name evidence="1" type="ORF">DBT54_07285</name>
</gene>
<dbReference type="AlphaFoldDB" id="A0A329P2X0"/>
<comment type="caution">
    <text evidence="1">The sequence shown here is derived from an EMBL/GenBank/DDBJ whole genome shotgun (WGS) entry which is preliminary data.</text>
</comment>
<proteinExistence type="predicted"/>
<accession>A0A329P2X0</accession>
<dbReference type="Proteomes" id="UP000251923">
    <property type="component" value="Unassembled WGS sequence"/>
</dbReference>
<name>A0A329P2X0_9LACT</name>
<evidence type="ECO:0000313" key="1">
    <source>
        <dbReference type="EMBL" id="RAV78440.1"/>
    </source>
</evidence>
<dbReference type="EMBL" id="QMHM01000013">
    <property type="protein sequence ID" value="RAV78440.1"/>
    <property type="molecule type" value="Genomic_DNA"/>
</dbReference>
<evidence type="ECO:0000313" key="2">
    <source>
        <dbReference type="Proteomes" id="UP000251923"/>
    </source>
</evidence>
<organism evidence="1 2">
    <name type="scientific">Aerococcus urinae</name>
    <dbReference type="NCBI Taxonomy" id="1376"/>
    <lineage>
        <taxon>Bacteria</taxon>
        <taxon>Bacillati</taxon>
        <taxon>Bacillota</taxon>
        <taxon>Bacilli</taxon>
        <taxon>Lactobacillales</taxon>
        <taxon>Aerococcaceae</taxon>
        <taxon>Aerococcus</taxon>
    </lineage>
</organism>
<reference evidence="1 2" key="1">
    <citation type="submission" date="2018-04" db="EMBL/GenBank/DDBJ databases">
        <title>Aerococcus urinae genomes.</title>
        <authorList>
            <person name="Hilt E."/>
            <person name="Gilbert N.M."/>
            <person name="Thomas-White K."/>
            <person name="Putonti C."/>
            <person name="Lewis A.L."/>
            <person name="Visck K.L."/>
            <person name="Wolfe A.J."/>
        </authorList>
    </citation>
    <scope>NUCLEOTIDE SEQUENCE [LARGE SCALE GENOMIC DNA]</scope>
    <source>
        <strain evidence="1 2">UMB7480</strain>
    </source>
</reference>